<evidence type="ECO:0000313" key="2">
    <source>
        <dbReference type="Proteomes" id="UP001054821"/>
    </source>
</evidence>
<accession>A0AAD4W880</accession>
<organism evidence="1 2">
    <name type="scientific">Prunus dulcis</name>
    <name type="common">Almond</name>
    <name type="synonym">Amygdalus dulcis</name>
    <dbReference type="NCBI Taxonomy" id="3755"/>
    <lineage>
        <taxon>Eukaryota</taxon>
        <taxon>Viridiplantae</taxon>
        <taxon>Streptophyta</taxon>
        <taxon>Embryophyta</taxon>
        <taxon>Tracheophyta</taxon>
        <taxon>Spermatophyta</taxon>
        <taxon>Magnoliopsida</taxon>
        <taxon>eudicotyledons</taxon>
        <taxon>Gunneridae</taxon>
        <taxon>Pentapetalae</taxon>
        <taxon>rosids</taxon>
        <taxon>fabids</taxon>
        <taxon>Rosales</taxon>
        <taxon>Rosaceae</taxon>
        <taxon>Amygdaloideae</taxon>
        <taxon>Amygdaleae</taxon>
        <taxon>Prunus</taxon>
    </lineage>
</organism>
<comment type="caution">
    <text evidence="1">The sequence shown here is derived from an EMBL/GenBank/DDBJ whole genome shotgun (WGS) entry which is preliminary data.</text>
</comment>
<sequence length="73" mass="8077">MCGTLSSPGICPMRLSYEVIFLPQPSKLNSTVHIHETIFPGLWLVGVTANAYKVADSPSKRWICFVPKRLGLC</sequence>
<protein>
    <submittedName>
        <fullName evidence="1">Uncharacterized protein</fullName>
    </submittedName>
</protein>
<evidence type="ECO:0000313" key="1">
    <source>
        <dbReference type="EMBL" id="KAI5338745.1"/>
    </source>
</evidence>
<proteinExistence type="predicted"/>
<dbReference type="Proteomes" id="UP001054821">
    <property type="component" value="Chromosome 3"/>
</dbReference>
<name>A0AAD4W880_PRUDU</name>
<gene>
    <name evidence="1" type="ORF">L3X38_018017</name>
</gene>
<dbReference type="EMBL" id="JAJFAZ020000003">
    <property type="protein sequence ID" value="KAI5338745.1"/>
    <property type="molecule type" value="Genomic_DNA"/>
</dbReference>
<reference evidence="1 2" key="1">
    <citation type="journal article" date="2022" name="G3 (Bethesda)">
        <title>Whole-genome sequence and methylome profiling of the almond [Prunus dulcis (Mill.) D.A. Webb] cultivar 'Nonpareil'.</title>
        <authorList>
            <person name="D'Amico-Willman K.M."/>
            <person name="Ouma W.Z."/>
            <person name="Meulia T."/>
            <person name="Sideli G.M."/>
            <person name="Gradziel T.M."/>
            <person name="Fresnedo-Ramirez J."/>
        </authorList>
    </citation>
    <scope>NUCLEOTIDE SEQUENCE [LARGE SCALE GENOMIC DNA]</scope>
    <source>
        <strain evidence="1">Clone GOH B32 T37-40</strain>
    </source>
</reference>
<keyword evidence="2" id="KW-1185">Reference proteome</keyword>
<dbReference type="AlphaFoldDB" id="A0AAD4W880"/>